<dbReference type="Pfam" id="PF00011">
    <property type="entry name" value="HSP20"/>
    <property type="match status" value="1"/>
</dbReference>
<name>A0A1G6D218_9STRE</name>
<dbReference type="Proteomes" id="UP000182508">
    <property type="component" value="Unassembled WGS sequence"/>
</dbReference>
<dbReference type="RefSeq" id="WP_074486488.1">
    <property type="nucleotide sequence ID" value="NZ_FMXP01000030.1"/>
</dbReference>
<dbReference type="InterPro" id="IPR002068">
    <property type="entry name" value="A-crystallin/Hsp20_dom"/>
</dbReference>
<dbReference type="PANTHER" id="PTHR11527">
    <property type="entry name" value="HEAT-SHOCK PROTEIN 20 FAMILY MEMBER"/>
    <property type="match status" value="1"/>
</dbReference>
<evidence type="ECO:0000259" key="3">
    <source>
        <dbReference type="PROSITE" id="PS01031"/>
    </source>
</evidence>
<feature type="domain" description="SHSP" evidence="3">
    <location>
        <begin position="26"/>
        <end position="144"/>
    </location>
</feature>
<dbReference type="InterPro" id="IPR031107">
    <property type="entry name" value="Small_HSP"/>
</dbReference>
<protein>
    <submittedName>
        <fullName evidence="4">Molecular chaperone IbpA, HSP20 family</fullName>
    </submittedName>
</protein>
<gene>
    <name evidence="4" type="ORF">SAMN02910293_01918</name>
</gene>
<dbReference type="EMBL" id="FMXP01000030">
    <property type="protein sequence ID" value="SDB38955.1"/>
    <property type="molecule type" value="Genomic_DNA"/>
</dbReference>
<reference evidence="4 5" key="1">
    <citation type="submission" date="2016-10" db="EMBL/GenBank/DDBJ databases">
        <authorList>
            <person name="de Groot N.N."/>
        </authorList>
    </citation>
    <scope>NUCLEOTIDE SEQUENCE [LARGE SCALE GENOMIC DNA]</scope>
    <source>
        <strain evidence="4 5">A-4</strain>
    </source>
</reference>
<evidence type="ECO:0000313" key="4">
    <source>
        <dbReference type="EMBL" id="SDB38955.1"/>
    </source>
</evidence>
<keyword evidence="5" id="KW-1185">Reference proteome</keyword>
<evidence type="ECO:0000256" key="2">
    <source>
        <dbReference type="RuleBase" id="RU003616"/>
    </source>
</evidence>
<dbReference type="InterPro" id="IPR008978">
    <property type="entry name" value="HSP20-like_chaperone"/>
</dbReference>
<dbReference type="STRING" id="439219.SAMN02910293_01918"/>
<sequence length="144" mass="16923">MLVPKLFSDDFFDHYFDGFRNINQELFDPGATRAMLMDVKDMDDHYDVEIDLPGYKKENIHIELDNGYLNITAKKDHQQEEKDDQDKIIRQERYYGTMSRRFYVGNDLKADDISGKFQDGVLALTIPKKEDGPKLENPNRIEIE</sequence>
<proteinExistence type="inferred from homology"/>
<comment type="similarity">
    <text evidence="1 2">Belongs to the small heat shock protein (HSP20) family.</text>
</comment>
<accession>A0A1G6D218</accession>
<evidence type="ECO:0000256" key="1">
    <source>
        <dbReference type="PROSITE-ProRule" id="PRU00285"/>
    </source>
</evidence>
<dbReference type="SUPFAM" id="SSF49764">
    <property type="entry name" value="HSP20-like chaperones"/>
    <property type="match status" value="1"/>
</dbReference>
<evidence type="ECO:0000313" key="5">
    <source>
        <dbReference type="Proteomes" id="UP000182508"/>
    </source>
</evidence>
<dbReference type="AlphaFoldDB" id="A0A1G6D218"/>
<dbReference type="CDD" id="cd06471">
    <property type="entry name" value="ACD_LpsHSP_like"/>
    <property type="match status" value="1"/>
</dbReference>
<dbReference type="PROSITE" id="PS01031">
    <property type="entry name" value="SHSP"/>
    <property type="match status" value="1"/>
</dbReference>
<dbReference type="eggNOG" id="COG0071">
    <property type="taxonomic scope" value="Bacteria"/>
</dbReference>
<dbReference type="Gene3D" id="2.60.40.790">
    <property type="match status" value="1"/>
</dbReference>
<organism evidence="4 5">
    <name type="scientific">Streptococcus henryi</name>
    <dbReference type="NCBI Taxonomy" id="439219"/>
    <lineage>
        <taxon>Bacteria</taxon>
        <taxon>Bacillati</taxon>
        <taxon>Bacillota</taxon>
        <taxon>Bacilli</taxon>
        <taxon>Lactobacillales</taxon>
        <taxon>Streptococcaceae</taxon>
        <taxon>Streptococcus</taxon>
    </lineage>
</organism>